<keyword evidence="4" id="KW-0547">Nucleotide-binding</keyword>
<sequence length="567" mass="62911">MNKNKELTSLSRLLYNFSPRQLIFAVVLGMLSGALYSLIIPFILSGLENGQLEVSGYVILEDGSAGFFAFVAAILLTKVTSVIFVNNIAKSASANLKLNVAERIQALGVDTVERIGFSKILTIVVDDVNRITDAAVAIPMMIVSFVTVLGMLTYLAYLNLQVFAFICVAIVFGVLLFQLPVLFAKGLYTRSREDKDILQEGIRGLIFGAYEMKLSHSKGRKFLAEEIAAPLSSSTNKEKKGDAVIHLAGNASEMICFFVIGGVVFLLPSDLLSSGTSAFGVVMALLYITGPIAGILSMMQTLKIAQVSLERIHQLQTLEPEIYSLNEAGAVKDEWQKLSLLNVQYQYKSDELEETFAIKPISLEFEKGHIYFIVGGNGSGKSTLSKLISFHYRPTQGSVQFDDTAVTETNLMAVRERVGVIFSNYHLFKKLYIPTDDIDQDKVKRYLDMFKLTGKTELIGNIFTTTKLSDGQRRRLALLVALMEDKDIYIFDEWAADQDPEFKDFFYTEVLPELRSAGKLVVAITHDDRYFDCADKVIKMESGAVKEVEQFAIRQSEPTHLPSLATA</sequence>
<dbReference type="Gene3D" id="3.40.50.300">
    <property type="entry name" value="P-loop containing nucleotide triphosphate hydrolases"/>
    <property type="match status" value="1"/>
</dbReference>
<dbReference type="Pfam" id="PF00005">
    <property type="entry name" value="ABC_tran"/>
    <property type="match status" value="1"/>
</dbReference>
<reference evidence="11 12" key="1">
    <citation type="submission" date="2015-03" db="EMBL/GenBank/DDBJ databases">
        <title>Genome sequence of Pseudoalteromonas aurantia.</title>
        <authorList>
            <person name="Xie B.-B."/>
            <person name="Rong J.-C."/>
            <person name="Qin Q.-L."/>
            <person name="Zhang Y.-Z."/>
        </authorList>
    </citation>
    <scope>NUCLEOTIDE SEQUENCE [LARGE SCALE GENOMIC DNA]</scope>
    <source>
        <strain evidence="11 12">208</strain>
    </source>
</reference>
<dbReference type="PROSITE" id="PS50893">
    <property type="entry name" value="ABC_TRANSPORTER_2"/>
    <property type="match status" value="1"/>
</dbReference>
<proteinExistence type="predicted"/>
<dbReference type="CDD" id="cd03225">
    <property type="entry name" value="ABC_cobalt_CbiO_domain1"/>
    <property type="match status" value="1"/>
</dbReference>
<comment type="caution">
    <text evidence="11">The sequence shown here is derived from an EMBL/GenBank/DDBJ whole genome shotgun (WGS) entry which is preliminary data.</text>
</comment>
<keyword evidence="5" id="KW-0067">ATP-binding</keyword>
<dbReference type="Proteomes" id="UP000615755">
    <property type="component" value="Unassembled WGS sequence"/>
</dbReference>
<feature type="transmembrane region" description="Helical" evidence="8">
    <location>
        <begin position="163"/>
        <end position="183"/>
    </location>
</feature>
<evidence type="ECO:0000256" key="7">
    <source>
        <dbReference type="ARBA" id="ARBA00023136"/>
    </source>
</evidence>
<evidence type="ECO:0000313" key="11">
    <source>
        <dbReference type="EMBL" id="MBE0369967.1"/>
    </source>
</evidence>
<evidence type="ECO:0000256" key="2">
    <source>
        <dbReference type="ARBA" id="ARBA00022448"/>
    </source>
</evidence>
<evidence type="ECO:0000256" key="4">
    <source>
        <dbReference type="ARBA" id="ARBA00022741"/>
    </source>
</evidence>
<feature type="transmembrane region" description="Helical" evidence="8">
    <location>
        <begin position="279"/>
        <end position="299"/>
    </location>
</feature>
<comment type="subcellular location">
    <subcellularLocation>
        <location evidence="1">Cell membrane</location>
        <topology evidence="1">Multi-pass membrane protein</topology>
    </subcellularLocation>
</comment>
<dbReference type="NCBIfam" id="TIGR01194">
    <property type="entry name" value="cyc_pep_trnsptr"/>
    <property type="match status" value="1"/>
</dbReference>
<dbReference type="Gene3D" id="1.20.1560.10">
    <property type="entry name" value="ABC transporter type 1, transmembrane domain"/>
    <property type="match status" value="1"/>
</dbReference>
<dbReference type="PANTHER" id="PTHR43553:SF11">
    <property type="entry name" value="ABC TRANSPORTER ATP-BINDING_PERMEASE PROTEIN YOJI"/>
    <property type="match status" value="1"/>
</dbReference>
<dbReference type="InterPro" id="IPR015856">
    <property type="entry name" value="ABC_transpr_CbiO/EcfA_su"/>
</dbReference>
<dbReference type="PANTHER" id="PTHR43553">
    <property type="entry name" value="HEAVY METAL TRANSPORTER"/>
    <property type="match status" value="1"/>
</dbReference>
<feature type="transmembrane region" description="Helical" evidence="8">
    <location>
        <begin position="21"/>
        <end position="44"/>
    </location>
</feature>
<evidence type="ECO:0000256" key="1">
    <source>
        <dbReference type="ARBA" id="ARBA00004651"/>
    </source>
</evidence>
<dbReference type="PROSITE" id="PS50929">
    <property type="entry name" value="ABC_TM1F"/>
    <property type="match status" value="1"/>
</dbReference>
<dbReference type="InterPro" id="IPR027417">
    <property type="entry name" value="P-loop_NTPase"/>
</dbReference>
<dbReference type="InterPro" id="IPR011527">
    <property type="entry name" value="ABC1_TM_dom"/>
</dbReference>
<evidence type="ECO:0000256" key="5">
    <source>
        <dbReference type="ARBA" id="ARBA00022840"/>
    </source>
</evidence>
<keyword evidence="12" id="KW-1185">Reference proteome</keyword>
<dbReference type="RefSeq" id="WP_192509142.1">
    <property type="nucleotide sequence ID" value="NZ_AQGV01000014.1"/>
</dbReference>
<dbReference type="SUPFAM" id="SSF52540">
    <property type="entry name" value="P-loop containing nucleoside triphosphate hydrolases"/>
    <property type="match status" value="1"/>
</dbReference>
<dbReference type="SMART" id="SM00382">
    <property type="entry name" value="AAA"/>
    <property type="match status" value="1"/>
</dbReference>
<keyword evidence="7 8" id="KW-0472">Membrane</keyword>
<evidence type="ECO:0000256" key="8">
    <source>
        <dbReference type="SAM" id="Phobius"/>
    </source>
</evidence>
<gene>
    <name evidence="11" type="ORF">PAUR_a4579</name>
</gene>
<keyword evidence="2" id="KW-0813">Transport</keyword>
<dbReference type="SUPFAM" id="SSF90123">
    <property type="entry name" value="ABC transporter transmembrane region"/>
    <property type="match status" value="1"/>
</dbReference>
<name>A0ABR9EGK6_9GAMM</name>
<dbReference type="InterPro" id="IPR005898">
    <property type="entry name" value="Cyc_pep_transpt_SyrD/YojI"/>
</dbReference>
<organism evidence="11 12">
    <name type="scientific">Pseudoalteromonas aurantia 208</name>
    <dbReference type="NCBI Taxonomy" id="1314867"/>
    <lineage>
        <taxon>Bacteria</taxon>
        <taxon>Pseudomonadati</taxon>
        <taxon>Pseudomonadota</taxon>
        <taxon>Gammaproteobacteria</taxon>
        <taxon>Alteromonadales</taxon>
        <taxon>Pseudoalteromonadaceae</taxon>
        <taxon>Pseudoalteromonas</taxon>
    </lineage>
</organism>
<feature type="domain" description="ABC transmembrane type-1" evidence="10">
    <location>
        <begin position="22"/>
        <end position="302"/>
    </location>
</feature>
<dbReference type="EMBL" id="AQGV01000014">
    <property type="protein sequence ID" value="MBE0369967.1"/>
    <property type="molecule type" value="Genomic_DNA"/>
</dbReference>
<evidence type="ECO:0008006" key="13">
    <source>
        <dbReference type="Google" id="ProtNLM"/>
    </source>
</evidence>
<keyword evidence="6 8" id="KW-1133">Transmembrane helix</keyword>
<dbReference type="InterPro" id="IPR003593">
    <property type="entry name" value="AAA+_ATPase"/>
</dbReference>
<dbReference type="InterPro" id="IPR050095">
    <property type="entry name" value="ECF_ABC_transporter_ATP-bd"/>
</dbReference>
<dbReference type="InterPro" id="IPR003439">
    <property type="entry name" value="ABC_transporter-like_ATP-bd"/>
</dbReference>
<evidence type="ECO:0000256" key="3">
    <source>
        <dbReference type="ARBA" id="ARBA00022692"/>
    </source>
</evidence>
<evidence type="ECO:0000313" key="12">
    <source>
        <dbReference type="Proteomes" id="UP000615755"/>
    </source>
</evidence>
<keyword evidence="3 8" id="KW-0812">Transmembrane</keyword>
<feature type="domain" description="ABC transporter" evidence="9">
    <location>
        <begin position="338"/>
        <end position="567"/>
    </location>
</feature>
<feature type="transmembrane region" description="Helical" evidence="8">
    <location>
        <begin position="243"/>
        <end position="267"/>
    </location>
</feature>
<evidence type="ECO:0000259" key="10">
    <source>
        <dbReference type="PROSITE" id="PS50929"/>
    </source>
</evidence>
<feature type="transmembrane region" description="Helical" evidence="8">
    <location>
        <begin position="64"/>
        <end position="89"/>
    </location>
</feature>
<feature type="transmembrane region" description="Helical" evidence="8">
    <location>
        <begin position="136"/>
        <end position="157"/>
    </location>
</feature>
<evidence type="ECO:0000256" key="6">
    <source>
        <dbReference type="ARBA" id="ARBA00022989"/>
    </source>
</evidence>
<evidence type="ECO:0000259" key="9">
    <source>
        <dbReference type="PROSITE" id="PS50893"/>
    </source>
</evidence>
<accession>A0ABR9EGK6</accession>
<protein>
    <recommendedName>
        <fullName evidence="13">Cyclic peptide export ABC transporter</fullName>
    </recommendedName>
</protein>
<dbReference type="InterPro" id="IPR036640">
    <property type="entry name" value="ABC1_TM_sf"/>
</dbReference>